<dbReference type="AlphaFoldDB" id="A0A0D1C088"/>
<dbReference type="Gene3D" id="1.10.132.50">
    <property type="entry name" value="ATP synthase (C/AC39) subunit, domain 3"/>
    <property type="match status" value="1"/>
</dbReference>
<proteinExistence type="inferred from homology"/>
<dbReference type="Gene3D" id="1.20.1690.10">
    <property type="entry name" value="V-type ATP synthase subunit C domain"/>
    <property type="match status" value="2"/>
</dbReference>
<evidence type="ECO:0000256" key="3">
    <source>
        <dbReference type="ARBA" id="ARBA00023065"/>
    </source>
</evidence>
<gene>
    <name evidence="4" type="ORF">N495_12940</name>
</gene>
<evidence type="ECO:0000256" key="2">
    <source>
        <dbReference type="ARBA" id="ARBA00022448"/>
    </source>
</evidence>
<comment type="similarity">
    <text evidence="1">Belongs to the V-ATPase V0D/AC39 subunit family.</text>
</comment>
<evidence type="ECO:0000313" key="4">
    <source>
        <dbReference type="EMBL" id="KIS24436.1"/>
    </source>
</evidence>
<evidence type="ECO:0000256" key="1">
    <source>
        <dbReference type="ARBA" id="ARBA00006709"/>
    </source>
</evidence>
<dbReference type="EMBL" id="JXSU01000007">
    <property type="protein sequence ID" value="KIS24436.1"/>
    <property type="molecule type" value="Genomic_DNA"/>
</dbReference>
<dbReference type="InterPro" id="IPR035067">
    <property type="entry name" value="V-type_ATPase_csu/dsu"/>
</dbReference>
<dbReference type="PANTHER" id="PTHR38682">
    <property type="entry name" value="V-TYPE ATP SYNTHASE SUBUNIT C"/>
    <property type="match status" value="1"/>
</dbReference>
<dbReference type="OrthoDB" id="1653at2"/>
<dbReference type="InterPro" id="IPR002843">
    <property type="entry name" value="ATPase_V0-cplx_csu/dsu"/>
</dbReference>
<sequence>MDALLFTQVIPRIRVLETRLLDKTKLDRMIDSSSPLEALKILEETEYSIFMSKVKRPEDYEILLSNELKRAYHLLYEISPVKSLVNMMSLKYDYHNIKVMIKGKILNKDFTDIIIPVGNVPIEKLKTFIDNEYYRDLNPIMRKAIEDALEDFGTNKDPQRIDIILDKYMFEQMLSLNKEIGDEFLDKYLKSLIDLNNIKTLLRVKKQNKDKNFFTSVIISGGFIDKDKLIALLNDSVENIPAKLSYTDYGEVLRVGIDAYSKTGSINIFEKLSDNFIMEYMKRAKYISFGPEPIISYLYAKENEIKVIRIIMIGKLNNMKSEIIRERLRDIYV</sequence>
<dbReference type="InterPro" id="IPR036079">
    <property type="entry name" value="ATPase_csu/dsu_sf"/>
</dbReference>
<dbReference type="NCBIfam" id="NF002266">
    <property type="entry name" value="PRK01198.1-2"/>
    <property type="match status" value="1"/>
</dbReference>
<dbReference type="SUPFAM" id="SSF103486">
    <property type="entry name" value="V-type ATP synthase subunit C"/>
    <property type="match status" value="1"/>
</dbReference>
<protein>
    <submittedName>
        <fullName evidence="4">ATP synthase subunit C</fullName>
        <ecNumber evidence="4">3.6.3.14</ecNumber>
    </submittedName>
</protein>
<dbReference type="Pfam" id="PF01992">
    <property type="entry name" value="vATP-synt_AC39"/>
    <property type="match status" value="1"/>
</dbReference>
<dbReference type="EC" id="3.6.3.14" evidence="4"/>
<dbReference type="InterPro" id="IPR044911">
    <property type="entry name" value="V-type_ATPase_csu/dsu_dom_3"/>
</dbReference>
<dbReference type="HOGENOM" id="CLU_059311_1_0_9"/>
<dbReference type="GO" id="GO:0046961">
    <property type="term" value="F:proton-transporting ATPase activity, rotational mechanism"/>
    <property type="evidence" value="ECO:0007669"/>
    <property type="project" value="InterPro"/>
</dbReference>
<keyword evidence="4" id="KW-0378">Hydrolase</keyword>
<dbReference type="PATRIC" id="fig|1379739.3.peg.2974"/>
<accession>A0A0D1C088</accession>
<dbReference type="RefSeq" id="WP_043032139.1">
    <property type="nucleotide sequence ID" value="NZ_JXSU01000007.1"/>
</dbReference>
<organism evidence="4 5">
    <name type="scientific">Clostridium botulinum B2 450</name>
    <dbReference type="NCBI Taxonomy" id="1379739"/>
    <lineage>
        <taxon>Bacteria</taxon>
        <taxon>Bacillati</taxon>
        <taxon>Bacillota</taxon>
        <taxon>Clostridia</taxon>
        <taxon>Eubacteriales</taxon>
        <taxon>Clostridiaceae</taxon>
        <taxon>Clostridium</taxon>
    </lineage>
</organism>
<comment type="caution">
    <text evidence="4">The sequence shown here is derived from an EMBL/GenBank/DDBJ whole genome shotgun (WGS) entry which is preliminary data.</text>
</comment>
<evidence type="ECO:0000313" key="5">
    <source>
        <dbReference type="Proteomes" id="UP000032250"/>
    </source>
</evidence>
<keyword evidence="2" id="KW-0813">Transport</keyword>
<dbReference type="InterPro" id="IPR050873">
    <property type="entry name" value="V-ATPase_V0D/AC39_subunit"/>
</dbReference>
<keyword evidence="3" id="KW-0406">Ion transport</keyword>
<dbReference type="GO" id="GO:0016787">
    <property type="term" value="F:hydrolase activity"/>
    <property type="evidence" value="ECO:0007669"/>
    <property type="project" value="UniProtKB-KW"/>
</dbReference>
<dbReference type="Proteomes" id="UP000032250">
    <property type="component" value="Unassembled WGS sequence"/>
</dbReference>
<dbReference type="PANTHER" id="PTHR38682:SF1">
    <property type="entry name" value="V-TYPE ATP SYNTHASE SUBUNIT C"/>
    <property type="match status" value="1"/>
</dbReference>
<name>A0A0D1C088_CLOBO</name>
<reference evidence="4 5" key="1">
    <citation type="submission" date="2014-06" db="EMBL/GenBank/DDBJ databases">
        <title>Genome characterization of distinct group I Clostridium botulinum lineages.</title>
        <authorList>
            <person name="Giordani F."/>
            <person name="Anselmo A."/>
            <person name="Fillo S."/>
            <person name="Palozzi A.M."/>
            <person name="Fortunato A."/>
            <person name="Gentile B."/>
            <person name="Ciammaruconi A."/>
            <person name="Anniballi F."/>
            <person name="De Medici D."/>
            <person name="Lista F."/>
        </authorList>
    </citation>
    <scope>NUCLEOTIDE SEQUENCE [LARGE SCALE GENOMIC DNA]</scope>
    <source>
        <strain evidence="4 5">B2 450</strain>
    </source>
</reference>